<sequence length="1387" mass="154804">MALLNRLFPSRKKSHKQGYVAFGKNETESWKPFNFSKEQVRILLFRECDWRGRKLLFDSKAVQKVPLDNRPCSKLKFGSRQKLDYKKTDSFVEVTNGFGYQYTRPNSDVTVLGEMIFGSVAMAFQGSVFKVHSMKSPSRLMCTKVFHSPVTGTRSRGVSDRSLEDSCGSSINSMSEYFVSQGSCSDTRQASVGSGPLDIELKTKHHYNSLEVDSGFCGDASLKSTSSVGSGGYSSCGIGTYTSSSDSRRSSGSFYNNPVSCPSGGSLSSLQRRWLRNMSTSLELGLHCSPLSSRSTMNDLPNDTSQSGHRRTKLGLAVVINLTPEEEKEMHLFFFEHMTVVEGMIERLHSCVEHAYLHKEMFVHLMMEGSEDMQQWLFDVFSASRLTFPVWLGLTSGLNHLSSSLSYNFLQDFCHLIANIDTKATNFFVSTLVTAVLTYHLGWVATVFPGKMAPHQITKKPCTGQLLDALSKSHPYNPLWAQLGELYGALGYPLKIAKTVVTSGAKKVELLNRILSSLTYFIRCSEVEKRVVVESQDSTEEQFGDLSAATSCQSNSSSRTTLLNEDPQPSHSSFTRRFLSSHDVMTVFDNRVDHGVEIGRELQAENSFCPFPDKCSNNMRMTSSPLPSKVIKGDCYSVHNICDSKERDFSSAQKSVPLDQSSVGYVRKDGHLLVPPGGGMRRTPSFMKRLDNTISAIELENSDPKSCAGTGRLYPSLADLQIDDETEDSKFPLHPDNKPSVADLERVELNNVKSDFSFRHEDISLKVSRLCRVPTSAILYHLQNEDNGKDSKVEEVLLPKRVESERQRSSVKTSPIFKAKPSEVLENSENLLSGSCTVSCEKISVKSVSEDEDRSGKGDVIFVIGDNEQLIDIKQSHKCESEHIEKAVSNDKKTLDHDACDDYPSVLSTSSLHAPPLFCEHEFDSAKKFQSDTNVGSGKHDFLEENINVPGREKRTKQCTTCSTSKSGYRVITVRPSVIELEREHGGLKTDLSVENYVRTSRPVSRSLSLLSPLSGEKVGKNTSPLCRRHSDCVCDISRYLKAYHSVRFHFERCEGVLMNYIEGRDQKKSLHQTDKKTDKVAEARGNFCLHESSVVCENYSCLDTDTFNIGCRTVMDKSVVDKISDNLDMCVMGGQKYPCCKNGYVSEGNAIFDNYSSLSEDDVLCDSTSNRKIEEDGITSAEQQQYESLLELPMPRCRAEKLGKQMCGFAASLMGSTSDHYIPDMVLQGCTQLPKSWEANLRRDLSLTAHHPLWDQEVSEAVCIIANVDTWEVQLVSSHTYVVDKPGTLGVRVGMSQLVANMLESLLYLWRLKTSPEHCLLHLESKLRELFLRSQALAELLMTTEFCDMELLTTSLDLDANDVPLLLAVASTHTPQVTERYGLSFR</sequence>
<dbReference type="InterPro" id="IPR028085">
    <property type="entry name" value="FNIP_mid_dom"/>
</dbReference>
<dbReference type="PANTHER" id="PTHR21634">
    <property type="entry name" value="RE13835P"/>
    <property type="match status" value="1"/>
</dbReference>
<evidence type="ECO:0000256" key="3">
    <source>
        <dbReference type="ARBA" id="ARBA00007541"/>
    </source>
</evidence>
<dbReference type="GO" id="GO:0051087">
    <property type="term" value="F:protein-folding chaperone binding"/>
    <property type="evidence" value="ECO:0007669"/>
    <property type="project" value="TreeGrafter"/>
</dbReference>
<keyword evidence="6" id="KW-0458">Lysosome</keyword>
<dbReference type="InParanoid" id="A0A067QUI5"/>
<evidence type="ECO:0000256" key="6">
    <source>
        <dbReference type="ARBA" id="ARBA00023228"/>
    </source>
</evidence>
<evidence type="ECO:0000313" key="9">
    <source>
        <dbReference type="EMBL" id="KDR12721.1"/>
    </source>
</evidence>
<evidence type="ECO:0000256" key="5">
    <source>
        <dbReference type="ARBA" id="ARBA00023136"/>
    </source>
</evidence>
<dbReference type="Pfam" id="PF14636">
    <property type="entry name" value="FNIP_N"/>
    <property type="match status" value="1"/>
</dbReference>
<feature type="domain" description="UDENN FNIP1/2-type" evidence="8">
    <location>
        <begin position="35"/>
        <end position="1374"/>
    </location>
</feature>
<accession>A0A067QUI5</accession>
<dbReference type="OMA" id="AWHSTQQ"/>
<evidence type="ECO:0000256" key="7">
    <source>
        <dbReference type="SAM" id="MobiDB-lite"/>
    </source>
</evidence>
<reference evidence="9 10" key="1">
    <citation type="journal article" date="2014" name="Nat. Commun.">
        <title>Molecular traces of alternative social organization in a termite genome.</title>
        <authorList>
            <person name="Terrapon N."/>
            <person name="Li C."/>
            <person name="Robertson H.M."/>
            <person name="Ji L."/>
            <person name="Meng X."/>
            <person name="Booth W."/>
            <person name="Chen Z."/>
            <person name="Childers C.P."/>
            <person name="Glastad K.M."/>
            <person name="Gokhale K."/>
            <person name="Gowin J."/>
            <person name="Gronenberg W."/>
            <person name="Hermansen R.A."/>
            <person name="Hu H."/>
            <person name="Hunt B.G."/>
            <person name="Huylmans A.K."/>
            <person name="Khalil S.M."/>
            <person name="Mitchell R.D."/>
            <person name="Munoz-Torres M.C."/>
            <person name="Mustard J.A."/>
            <person name="Pan H."/>
            <person name="Reese J.T."/>
            <person name="Scharf M.E."/>
            <person name="Sun F."/>
            <person name="Vogel H."/>
            <person name="Xiao J."/>
            <person name="Yang W."/>
            <person name="Yang Z."/>
            <person name="Yang Z."/>
            <person name="Zhou J."/>
            <person name="Zhu J."/>
            <person name="Brent C.S."/>
            <person name="Elsik C.G."/>
            <person name="Goodisman M.A."/>
            <person name="Liberles D.A."/>
            <person name="Roe R.M."/>
            <person name="Vargo E.L."/>
            <person name="Vilcinskas A."/>
            <person name="Wang J."/>
            <person name="Bornberg-Bauer E."/>
            <person name="Korb J."/>
            <person name="Zhang G."/>
            <person name="Liebig J."/>
        </authorList>
    </citation>
    <scope>NUCLEOTIDE SEQUENCE [LARGE SCALE GENOMIC DNA]</scope>
    <source>
        <tissue evidence="9">Whole organism</tissue>
    </source>
</reference>
<dbReference type="PANTHER" id="PTHR21634:SF9">
    <property type="entry name" value="RE13835P"/>
    <property type="match status" value="1"/>
</dbReference>
<dbReference type="OrthoDB" id="10051712at2759"/>
<dbReference type="GO" id="GO:0005765">
    <property type="term" value="C:lysosomal membrane"/>
    <property type="evidence" value="ECO:0007669"/>
    <property type="project" value="UniProtKB-SubCell"/>
</dbReference>
<dbReference type="Proteomes" id="UP000027135">
    <property type="component" value="Unassembled WGS sequence"/>
</dbReference>
<dbReference type="InterPro" id="IPR026156">
    <property type="entry name" value="FNIP_fam"/>
</dbReference>
<evidence type="ECO:0000256" key="1">
    <source>
        <dbReference type="ARBA" id="ARBA00004496"/>
    </source>
</evidence>
<dbReference type="PRINTS" id="PR02073">
    <property type="entry name" value="FOLLICULNIP1"/>
</dbReference>
<feature type="region of interest" description="Disordered" evidence="7">
    <location>
        <begin position="544"/>
        <end position="575"/>
    </location>
</feature>
<dbReference type="STRING" id="136037.A0A067QUI5"/>
<keyword evidence="5" id="KW-0472">Membrane</keyword>
<organism evidence="9 10">
    <name type="scientific">Zootermopsis nevadensis</name>
    <name type="common">Dampwood termite</name>
    <dbReference type="NCBI Taxonomy" id="136037"/>
    <lineage>
        <taxon>Eukaryota</taxon>
        <taxon>Metazoa</taxon>
        <taxon>Ecdysozoa</taxon>
        <taxon>Arthropoda</taxon>
        <taxon>Hexapoda</taxon>
        <taxon>Insecta</taxon>
        <taxon>Pterygota</taxon>
        <taxon>Neoptera</taxon>
        <taxon>Polyneoptera</taxon>
        <taxon>Dictyoptera</taxon>
        <taxon>Blattodea</taxon>
        <taxon>Blattoidea</taxon>
        <taxon>Termitoidae</taxon>
        <taxon>Termopsidae</taxon>
        <taxon>Zootermopsis</taxon>
    </lineage>
</organism>
<dbReference type="eggNOG" id="KOG3693">
    <property type="taxonomic scope" value="Eukaryota"/>
</dbReference>
<protein>
    <submittedName>
        <fullName evidence="9">Folliculin-interacting protein 2</fullName>
    </submittedName>
</protein>
<evidence type="ECO:0000256" key="4">
    <source>
        <dbReference type="ARBA" id="ARBA00022490"/>
    </source>
</evidence>
<comment type="subcellular location">
    <subcellularLocation>
        <location evidence="1">Cytoplasm</location>
    </subcellularLocation>
    <subcellularLocation>
        <location evidence="2">Lysosome membrane</location>
    </subcellularLocation>
</comment>
<feature type="compositionally biased region" description="Low complexity" evidence="7">
    <location>
        <begin position="547"/>
        <end position="561"/>
    </location>
</feature>
<dbReference type="InterPro" id="IPR028084">
    <property type="entry name" value="FNIP_N_dom"/>
</dbReference>
<dbReference type="EMBL" id="KK852994">
    <property type="protein sequence ID" value="KDR12721.1"/>
    <property type="molecule type" value="Genomic_DNA"/>
</dbReference>
<dbReference type="Pfam" id="PF14637">
    <property type="entry name" value="FNIP_M"/>
    <property type="match status" value="1"/>
</dbReference>
<dbReference type="GO" id="GO:0042030">
    <property type="term" value="F:ATPase inhibitor activity"/>
    <property type="evidence" value="ECO:0007669"/>
    <property type="project" value="TreeGrafter"/>
</dbReference>
<evidence type="ECO:0000256" key="2">
    <source>
        <dbReference type="ARBA" id="ARBA00004656"/>
    </source>
</evidence>
<gene>
    <name evidence="9" type="ORF">L798_12513</name>
</gene>
<keyword evidence="10" id="KW-1185">Reference proteome</keyword>
<dbReference type="Pfam" id="PF14638">
    <property type="entry name" value="FNIP_C"/>
    <property type="match status" value="1"/>
</dbReference>
<dbReference type="InterPro" id="IPR028086">
    <property type="entry name" value="FNIP_C_dom"/>
</dbReference>
<evidence type="ECO:0000259" key="8">
    <source>
        <dbReference type="PROSITE" id="PS51836"/>
    </source>
</evidence>
<keyword evidence="4" id="KW-0963">Cytoplasm</keyword>
<proteinExistence type="inferred from homology"/>
<name>A0A067QUI5_ZOONE</name>
<dbReference type="FunCoup" id="A0A067QUI5">
    <property type="interactions" value="1088"/>
</dbReference>
<evidence type="ECO:0000313" key="10">
    <source>
        <dbReference type="Proteomes" id="UP000027135"/>
    </source>
</evidence>
<dbReference type="InterPro" id="IPR037545">
    <property type="entry name" value="DENN_FNIP1/2"/>
</dbReference>
<comment type="similarity">
    <text evidence="3">Belongs to the FNIP family.</text>
</comment>
<dbReference type="PROSITE" id="PS51836">
    <property type="entry name" value="DENN_FNIP12"/>
    <property type="match status" value="1"/>
</dbReference>